<gene>
    <name evidence="1" type="ORF">A5844_002096</name>
</gene>
<name>A0A242JYK1_9ENTE</name>
<evidence type="ECO:0000313" key="1">
    <source>
        <dbReference type="EMBL" id="OTP10396.1"/>
    </source>
</evidence>
<dbReference type="AlphaFoldDB" id="A0A242JYK1"/>
<comment type="caution">
    <text evidence="1">The sequence shown here is derived from an EMBL/GenBank/DDBJ whole genome shotgun (WGS) entry which is preliminary data.</text>
</comment>
<evidence type="ECO:0000313" key="2">
    <source>
        <dbReference type="Proteomes" id="UP000194933"/>
    </source>
</evidence>
<keyword evidence="2" id="KW-1185">Reference proteome</keyword>
<sequence length="93" mass="10910">MEVMLPIQLPDSFKDELKEDIKNLALNVFSQTAQGLEDLPPYAKKAEVKKILHIGEDKLNQWFKEGLRLVKFSSNDYRIDKEELKMFLNSRKI</sequence>
<accession>A0A242JYK1</accession>
<organism evidence="1 2">
    <name type="scientific">Candidatus Enterococcus wittei</name>
    <dbReference type="NCBI Taxonomy" id="1987383"/>
    <lineage>
        <taxon>Bacteria</taxon>
        <taxon>Bacillati</taxon>
        <taxon>Bacillota</taxon>
        <taxon>Bacilli</taxon>
        <taxon>Lactobacillales</taxon>
        <taxon>Enterococcaceae</taxon>
        <taxon>Enterococcus</taxon>
    </lineage>
</organism>
<dbReference type="RefSeq" id="WP_034866115.1">
    <property type="nucleotide sequence ID" value="NZ_NGMO01000003.1"/>
</dbReference>
<proteinExistence type="predicted"/>
<dbReference type="EMBL" id="NGMO01000003">
    <property type="protein sequence ID" value="OTP10396.1"/>
    <property type="molecule type" value="Genomic_DNA"/>
</dbReference>
<reference evidence="1 2" key="1">
    <citation type="submission" date="2017-05" db="EMBL/GenBank/DDBJ databases">
        <title>The Genome Sequence of Enterococcus sp. 10A9_DIV0425.</title>
        <authorList>
            <consortium name="The Broad Institute Genomics Platform"/>
            <consortium name="The Broad Institute Genomic Center for Infectious Diseases"/>
            <person name="Earl A."/>
            <person name="Manson A."/>
            <person name="Schwartman J."/>
            <person name="Gilmore M."/>
            <person name="Abouelleil A."/>
            <person name="Cao P."/>
            <person name="Chapman S."/>
            <person name="Cusick C."/>
            <person name="Shea T."/>
            <person name="Young S."/>
            <person name="Neafsey D."/>
            <person name="Nusbaum C."/>
            <person name="Birren B."/>
        </authorList>
    </citation>
    <scope>NUCLEOTIDE SEQUENCE [LARGE SCALE GENOMIC DNA]</scope>
    <source>
        <strain evidence="1 2">10A9_DIV0425</strain>
    </source>
</reference>
<dbReference type="Proteomes" id="UP000194933">
    <property type="component" value="Unassembled WGS sequence"/>
</dbReference>
<protein>
    <submittedName>
        <fullName evidence="1">Uncharacterized protein</fullName>
    </submittedName>
</protein>
<dbReference type="STRING" id="1987383.A5844_002096"/>